<evidence type="ECO:0000313" key="2">
    <source>
        <dbReference type="Proteomes" id="UP000092544"/>
    </source>
</evidence>
<evidence type="ECO:0000313" key="1">
    <source>
        <dbReference type="EMBL" id="SBS26709.1"/>
    </source>
</evidence>
<accession>A0A1A8T3H1</accession>
<sequence length="41" mass="4750">MEKKDEKTEFILINEHFESVFNKVLASAVVVQKSHDTNKES</sequence>
<dbReference type="STRING" id="1792290.MSP8886_00681"/>
<organism evidence="1 2">
    <name type="scientific">Marinomonas spartinae</name>
    <dbReference type="NCBI Taxonomy" id="1792290"/>
    <lineage>
        <taxon>Bacteria</taxon>
        <taxon>Pseudomonadati</taxon>
        <taxon>Pseudomonadota</taxon>
        <taxon>Gammaproteobacteria</taxon>
        <taxon>Oceanospirillales</taxon>
        <taxon>Oceanospirillaceae</taxon>
        <taxon>Marinomonas</taxon>
    </lineage>
</organism>
<reference evidence="1 2" key="1">
    <citation type="submission" date="2016-06" db="EMBL/GenBank/DDBJ databases">
        <authorList>
            <person name="Kjaerup R.B."/>
            <person name="Dalgaard T.S."/>
            <person name="Juul-Madsen H.R."/>
        </authorList>
    </citation>
    <scope>NUCLEOTIDE SEQUENCE [LARGE SCALE GENOMIC DNA]</scope>
    <source>
        <strain evidence="1 2">CECT 8886</strain>
    </source>
</reference>
<name>A0A1A8T3H1_9GAMM</name>
<gene>
    <name evidence="1" type="ORF">MSP8886_00681</name>
</gene>
<dbReference type="Proteomes" id="UP000092544">
    <property type="component" value="Unassembled WGS sequence"/>
</dbReference>
<keyword evidence="2" id="KW-1185">Reference proteome</keyword>
<dbReference type="EMBL" id="FLOB01000001">
    <property type="protein sequence ID" value="SBS26709.1"/>
    <property type="molecule type" value="Genomic_DNA"/>
</dbReference>
<protein>
    <submittedName>
        <fullName evidence="1">Uncharacterized protein</fullName>
    </submittedName>
</protein>
<dbReference type="AlphaFoldDB" id="A0A1A8T3H1"/>
<proteinExistence type="predicted"/>